<reference evidence="3 4" key="1">
    <citation type="journal article" date="2014" name="Genome Announc.">
        <title>Draft Genome Sequence of the Antitrypanosomally Active Sponge-Associated Bacterium Actinokineospora sp. Strain EG49.</title>
        <authorList>
            <person name="Harjes J."/>
            <person name="Ryu T."/>
            <person name="Abdelmohsen U.R."/>
            <person name="Moitinho-Silva L."/>
            <person name="Horn H."/>
            <person name="Ravasi T."/>
            <person name="Hentschel U."/>
        </authorList>
    </citation>
    <scope>NUCLEOTIDE SEQUENCE [LARGE SCALE GENOMIC DNA]</scope>
    <source>
        <strain evidence="3 4">EG49</strain>
    </source>
</reference>
<comment type="caution">
    <text evidence="3">The sequence shown here is derived from an EMBL/GenBank/DDBJ whole genome shotgun (WGS) entry which is preliminary data.</text>
</comment>
<dbReference type="eggNOG" id="COG1846">
    <property type="taxonomic scope" value="Bacteria"/>
</dbReference>
<evidence type="ECO:0000313" key="3">
    <source>
        <dbReference type="EMBL" id="EWC60292.1"/>
    </source>
</evidence>
<dbReference type="RefSeq" id="WP_052021490.1">
    <property type="nucleotide sequence ID" value="NZ_AYXG01000165.1"/>
</dbReference>
<dbReference type="InterPro" id="IPR000835">
    <property type="entry name" value="HTH_MarR-typ"/>
</dbReference>
<dbReference type="InterPro" id="IPR036388">
    <property type="entry name" value="WH-like_DNA-bd_sf"/>
</dbReference>
<evidence type="ECO:0000313" key="4">
    <source>
        <dbReference type="Proteomes" id="UP000019277"/>
    </source>
</evidence>
<dbReference type="Pfam" id="PF12802">
    <property type="entry name" value="MarR_2"/>
    <property type="match status" value="1"/>
</dbReference>
<feature type="domain" description="HTH marR-type" evidence="2">
    <location>
        <begin position="7"/>
        <end position="136"/>
    </location>
</feature>
<dbReference type="AlphaFoldDB" id="W7IU59"/>
<organism evidence="3 4">
    <name type="scientific">Actinokineospora spheciospongiae</name>
    <dbReference type="NCBI Taxonomy" id="909613"/>
    <lineage>
        <taxon>Bacteria</taxon>
        <taxon>Bacillati</taxon>
        <taxon>Actinomycetota</taxon>
        <taxon>Actinomycetes</taxon>
        <taxon>Pseudonocardiales</taxon>
        <taxon>Pseudonocardiaceae</taxon>
        <taxon>Actinokineospora</taxon>
    </lineage>
</organism>
<dbReference type="Gene3D" id="1.10.10.10">
    <property type="entry name" value="Winged helix-like DNA-binding domain superfamily/Winged helix DNA-binding domain"/>
    <property type="match status" value="1"/>
</dbReference>
<sequence length="162" mass="17226">MIATTTASDLVEALRWIVRAGRAVHSADDDLHNAPAALLGLLAREGEQRMGRLAGALDVDPSVVSRQVAMLCAAGLVSRRPDPQDGRASLLGLTDSGRACLDQHRAQWAGRLTTALAHWDDDDAARLLALLRRLSADVRGHLVQEKSSPAPGHGVHPELQSG</sequence>
<feature type="region of interest" description="Disordered" evidence="1">
    <location>
        <begin position="142"/>
        <end position="162"/>
    </location>
</feature>
<dbReference type="Proteomes" id="UP000019277">
    <property type="component" value="Unassembled WGS sequence"/>
</dbReference>
<proteinExistence type="predicted"/>
<dbReference type="PROSITE" id="PS50995">
    <property type="entry name" value="HTH_MARR_2"/>
    <property type="match status" value="1"/>
</dbReference>
<evidence type="ECO:0000256" key="1">
    <source>
        <dbReference type="SAM" id="MobiDB-lite"/>
    </source>
</evidence>
<protein>
    <submittedName>
        <fullName evidence="3">Transcriptional regulator, MarR family</fullName>
    </submittedName>
</protein>
<dbReference type="PANTHER" id="PTHR39515">
    <property type="entry name" value="CONSERVED PROTEIN"/>
    <property type="match status" value="1"/>
</dbReference>
<dbReference type="PANTHER" id="PTHR39515:SF2">
    <property type="entry name" value="HTH-TYPE TRANSCRIPTIONAL REGULATOR RV0880"/>
    <property type="match status" value="1"/>
</dbReference>
<dbReference type="EMBL" id="AYXG01000165">
    <property type="protein sequence ID" value="EWC60292.1"/>
    <property type="molecule type" value="Genomic_DNA"/>
</dbReference>
<dbReference type="InterPro" id="IPR052526">
    <property type="entry name" value="HTH-type_Bedaq_tolerance"/>
</dbReference>
<evidence type="ECO:0000259" key="2">
    <source>
        <dbReference type="PROSITE" id="PS50995"/>
    </source>
</evidence>
<keyword evidence="4" id="KW-1185">Reference proteome</keyword>
<name>W7IU59_9PSEU</name>
<accession>W7IU59</accession>
<dbReference type="SUPFAM" id="SSF46785">
    <property type="entry name" value="Winged helix' DNA-binding domain"/>
    <property type="match status" value="1"/>
</dbReference>
<dbReference type="GO" id="GO:0003700">
    <property type="term" value="F:DNA-binding transcription factor activity"/>
    <property type="evidence" value="ECO:0007669"/>
    <property type="project" value="InterPro"/>
</dbReference>
<accession>A0A8E2WYA6</accession>
<dbReference type="OrthoDB" id="5148120at2"/>
<dbReference type="InterPro" id="IPR036390">
    <property type="entry name" value="WH_DNA-bd_sf"/>
</dbReference>
<gene>
    <name evidence="3" type="ORF">UO65_4400</name>
</gene>
<dbReference type="SMART" id="SM00347">
    <property type="entry name" value="HTH_MARR"/>
    <property type="match status" value="1"/>
</dbReference>